<feature type="domain" description="ATP-grasp" evidence="4">
    <location>
        <begin position="29"/>
        <end position="65"/>
    </location>
</feature>
<dbReference type="Gene3D" id="3.30.1490.20">
    <property type="entry name" value="ATP-grasp fold, A domain"/>
    <property type="match status" value="1"/>
</dbReference>
<evidence type="ECO:0000313" key="5">
    <source>
        <dbReference type="EMBL" id="SHJ59244.1"/>
    </source>
</evidence>
<dbReference type="SMART" id="SM00881">
    <property type="entry name" value="CoA_binding"/>
    <property type="match status" value="1"/>
</dbReference>
<evidence type="ECO:0000256" key="2">
    <source>
        <dbReference type="ARBA" id="ARBA00060888"/>
    </source>
</evidence>
<dbReference type="SUPFAM" id="SSF52210">
    <property type="entry name" value="Succinyl-CoA synthetase domains"/>
    <property type="match status" value="2"/>
</dbReference>
<dbReference type="Pfam" id="PF19045">
    <property type="entry name" value="Ligase_CoA_2"/>
    <property type="match status" value="1"/>
</dbReference>
<dbReference type="Pfam" id="PF13607">
    <property type="entry name" value="Succ_CoA_lig"/>
    <property type="match status" value="1"/>
</dbReference>
<dbReference type="RefSeq" id="WP_079537172.1">
    <property type="nucleotide sequence ID" value="NZ_LT670844.1"/>
</dbReference>
<comment type="similarity">
    <text evidence="2">In the N-terminal section; belongs to the acetate CoA ligase alpha subunit family.</text>
</comment>
<dbReference type="SUPFAM" id="SSF51735">
    <property type="entry name" value="NAD(P)-binding Rossmann-fold domains"/>
    <property type="match status" value="1"/>
</dbReference>
<keyword evidence="3" id="KW-0547">Nucleotide-binding</keyword>
<organism evidence="5 6">
    <name type="scientific">Bradyrhizobium lablabi</name>
    <dbReference type="NCBI Taxonomy" id="722472"/>
    <lineage>
        <taxon>Bacteria</taxon>
        <taxon>Pseudomonadati</taxon>
        <taxon>Pseudomonadota</taxon>
        <taxon>Alphaproteobacteria</taxon>
        <taxon>Hyphomicrobiales</taxon>
        <taxon>Nitrobacteraceae</taxon>
        <taxon>Bradyrhizobium</taxon>
    </lineage>
</organism>
<dbReference type="Proteomes" id="UP000189935">
    <property type="component" value="Chromosome I"/>
</dbReference>
<evidence type="ECO:0000256" key="3">
    <source>
        <dbReference type="PROSITE-ProRule" id="PRU00409"/>
    </source>
</evidence>
<dbReference type="PANTHER" id="PTHR42793">
    <property type="entry name" value="COA BINDING DOMAIN CONTAINING PROTEIN"/>
    <property type="match status" value="1"/>
</dbReference>
<dbReference type="Gene3D" id="3.40.50.720">
    <property type="entry name" value="NAD(P)-binding Rossmann-like Domain"/>
    <property type="match status" value="1"/>
</dbReference>
<dbReference type="PANTHER" id="PTHR42793:SF1">
    <property type="entry name" value="PEPTIDYL-LYSINE N-ACETYLTRANSFERASE PATZ"/>
    <property type="match status" value="1"/>
</dbReference>
<proteinExistence type="inferred from homology"/>
<dbReference type="AlphaFoldDB" id="A0A1M6KJV1"/>
<dbReference type="InterPro" id="IPR016102">
    <property type="entry name" value="Succinyl-CoA_synth-like"/>
</dbReference>
<dbReference type="Gene3D" id="3.30.470.20">
    <property type="entry name" value="ATP-grasp fold, B domain"/>
    <property type="match status" value="1"/>
</dbReference>
<dbReference type="GO" id="GO:0005524">
    <property type="term" value="F:ATP binding"/>
    <property type="evidence" value="ECO:0007669"/>
    <property type="project" value="UniProtKB-UniRule"/>
</dbReference>
<evidence type="ECO:0000313" key="6">
    <source>
        <dbReference type="Proteomes" id="UP000189935"/>
    </source>
</evidence>
<dbReference type="OrthoDB" id="9807426at2"/>
<dbReference type="FunFam" id="3.30.1490.20:FF:000020">
    <property type="entry name" value="Protein lysine acetyltransferase"/>
    <property type="match status" value="1"/>
</dbReference>
<name>A0A1M6KJV1_9BRAD</name>
<dbReference type="GO" id="GO:0043758">
    <property type="term" value="F:acetate-CoA ligase (ADP-forming) activity"/>
    <property type="evidence" value="ECO:0007669"/>
    <property type="project" value="InterPro"/>
</dbReference>
<accession>A0A1M6KJV1</accession>
<gene>
    <name evidence="5" type="ORF">SAMN05444159_0993</name>
</gene>
<evidence type="ECO:0000259" key="4">
    <source>
        <dbReference type="PROSITE" id="PS50975"/>
    </source>
</evidence>
<dbReference type="GO" id="GO:0006099">
    <property type="term" value="P:tricarboxylic acid cycle"/>
    <property type="evidence" value="ECO:0007669"/>
    <property type="project" value="UniProtKB-KW"/>
</dbReference>
<keyword evidence="1" id="KW-0816">Tricarboxylic acid cycle</keyword>
<dbReference type="InterPro" id="IPR013815">
    <property type="entry name" value="ATP_grasp_subdomain_1"/>
</dbReference>
<dbReference type="SUPFAM" id="SSF56059">
    <property type="entry name" value="Glutathione synthetase ATP-binding domain-like"/>
    <property type="match status" value="1"/>
</dbReference>
<dbReference type="InterPro" id="IPR036291">
    <property type="entry name" value="NAD(P)-bd_dom_sf"/>
</dbReference>
<dbReference type="InterPro" id="IPR032875">
    <property type="entry name" value="Succ_CoA_lig_flav_dom"/>
</dbReference>
<dbReference type="InterPro" id="IPR003781">
    <property type="entry name" value="CoA-bd"/>
</dbReference>
<sequence length="709" mass="75150">MSNSKDAVRKILDSVKADKRTSLTAPEGKLVCDAYGIPVPKEGVAKSATEAAGIATDMGFPVVMKIVSPDILHKTEAGGVMVGVKTAAEVETNYATILANAKKYKSDAKIEGVQIQQMLTGGQEVIVGAVTDGSFGKLVAFGLGGVLVEVLKDITFRLAPATKQDALSMLDGIQAHEMLKGVRGSDPANREAIADIIINVSKLVTDFPEIAEMDLNPVFATKDAAVAADVRIVVDFAPKPPRPRPNHDDIVRQMNRIMKPKAVAVIGASSENGKIGNSVMKNLINGGYKGEIYPIHPKAEEILGKKVYKSVKDIPGEVDIAVFAIPASLVAGALIECGEKKVVGAILIPSGYAETGNVKGQEEIQAIGQKYGIRLMGPNIYGFYYTHANLCATFCTAYDVKGQAALSSQSGGIGMAIIGFSRSAKMGVSAIVGLGNKSDIDEDDLLTFFEQDDNTQIIAQHCEDLKDGRAFAEVAKRVSKKKPIVVLKAGRTSAGAKAASSHTGALAGNDKIYEDVFNQSGVIRARSLRDMLEFARGVPVLPTPKGENVVIITGAGGSGVLLSDACIDNKLSLMTIPPDLDAAFRKFIPPFGAAGNPVDITGGEPPITYVNTVKLGLEDPRIHALILGYWHTIVTPPMVFARNMVEVKKEMKAKGIEKPMVASLAGDIEVEEAADYLYQNGIVAYAYSTEIPVAVLGAKYKWARGAGLL</sequence>
<dbReference type="Pfam" id="PF13549">
    <property type="entry name" value="ATP-grasp_5"/>
    <property type="match status" value="1"/>
</dbReference>
<reference evidence="5 6" key="1">
    <citation type="submission" date="2016-11" db="EMBL/GenBank/DDBJ databases">
        <authorList>
            <person name="Jaros S."/>
            <person name="Januszkiewicz K."/>
            <person name="Wedrychowicz H."/>
        </authorList>
    </citation>
    <scope>NUCLEOTIDE SEQUENCE [LARGE SCALE GENOMIC DNA]</scope>
    <source>
        <strain evidence="5 6">GAS499</strain>
    </source>
</reference>
<dbReference type="EMBL" id="LT670844">
    <property type="protein sequence ID" value="SHJ59244.1"/>
    <property type="molecule type" value="Genomic_DNA"/>
</dbReference>
<dbReference type="Pfam" id="PF13380">
    <property type="entry name" value="CoA_binding_2"/>
    <property type="match status" value="1"/>
</dbReference>
<dbReference type="InterPro" id="IPR011761">
    <property type="entry name" value="ATP-grasp"/>
</dbReference>
<dbReference type="InterPro" id="IPR043938">
    <property type="entry name" value="Ligase_CoA_dom"/>
</dbReference>
<protein>
    <submittedName>
        <fullName evidence="5">Acetyl coenzyme A synthetase (ADP forming), alpha domain-containing protein</fullName>
    </submittedName>
</protein>
<keyword evidence="3" id="KW-0067">ATP-binding</keyword>
<dbReference type="GO" id="GO:0046872">
    <property type="term" value="F:metal ion binding"/>
    <property type="evidence" value="ECO:0007669"/>
    <property type="project" value="InterPro"/>
</dbReference>
<dbReference type="Gene3D" id="3.40.50.261">
    <property type="entry name" value="Succinyl-CoA synthetase domains"/>
    <property type="match status" value="2"/>
</dbReference>
<evidence type="ECO:0000256" key="1">
    <source>
        <dbReference type="ARBA" id="ARBA00022532"/>
    </source>
</evidence>
<dbReference type="PROSITE" id="PS50975">
    <property type="entry name" value="ATP_GRASP"/>
    <property type="match status" value="1"/>
</dbReference>